<proteinExistence type="predicted"/>
<evidence type="ECO:0000313" key="1">
    <source>
        <dbReference type="EMBL" id="MBX66877.1"/>
    </source>
</evidence>
<accession>A0A2P2QIX9</accession>
<name>A0A2P2QIX9_RHIMU</name>
<dbReference type="EMBL" id="GGEC01086393">
    <property type="protein sequence ID" value="MBX66877.1"/>
    <property type="molecule type" value="Transcribed_RNA"/>
</dbReference>
<protein>
    <submittedName>
        <fullName evidence="1">Uncharacterized protein</fullName>
    </submittedName>
</protein>
<dbReference type="AlphaFoldDB" id="A0A2P2QIX9"/>
<organism evidence="1">
    <name type="scientific">Rhizophora mucronata</name>
    <name type="common">Asiatic mangrove</name>
    <dbReference type="NCBI Taxonomy" id="61149"/>
    <lineage>
        <taxon>Eukaryota</taxon>
        <taxon>Viridiplantae</taxon>
        <taxon>Streptophyta</taxon>
        <taxon>Embryophyta</taxon>
        <taxon>Tracheophyta</taxon>
        <taxon>Spermatophyta</taxon>
        <taxon>Magnoliopsida</taxon>
        <taxon>eudicotyledons</taxon>
        <taxon>Gunneridae</taxon>
        <taxon>Pentapetalae</taxon>
        <taxon>rosids</taxon>
        <taxon>fabids</taxon>
        <taxon>Malpighiales</taxon>
        <taxon>Rhizophoraceae</taxon>
        <taxon>Rhizophora</taxon>
    </lineage>
</organism>
<sequence length="35" mass="4279">MTQIESLWAATRSPLFLLFHQLFYEIQPYFQCGWI</sequence>
<reference evidence="1" key="1">
    <citation type="submission" date="2018-02" db="EMBL/GenBank/DDBJ databases">
        <title>Rhizophora mucronata_Transcriptome.</title>
        <authorList>
            <person name="Meera S.P."/>
            <person name="Sreeshan A."/>
            <person name="Augustine A."/>
        </authorList>
    </citation>
    <scope>NUCLEOTIDE SEQUENCE</scope>
    <source>
        <tissue evidence="1">Leaf</tissue>
    </source>
</reference>